<proteinExistence type="predicted"/>
<feature type="region of interest" description="Disordered" evidence="1">
    <location>
        <begin position="1"/>
        <end position="20"/>
    </location>
</feature>
<name>D0I9L4_GRIHO</name>
<dbReference type="AlphaFoldDB" id="D0I9L4"/>
<dbReference type="EMBL" id="ADAQ01000012">
    <property type="protein sequence ID" value="EEY71729.1"/>
    <property type="molecule type" value="Genomic_DNA"/>
</dbReference>
<protein>
    <submittedName>
        <fullName evidence="2">Uncharacterized protein</fullName>
    </submittedName>
</protein>
<accession>D0I9L4</accession>
<reference evidence="2 3" key="1">
    <citation type="submission" date="2009-10" db="EMBL/GenBank/DDBJ databases">
        <authorList>
            <consortium name="Los Alamos National Laboratory (LANL)"/>
            <consortium name="National Microbial Pathogen Data Resource (NMPDR)"/>
            <person name="Saunders E.H."/>
            <person name="Munk A.C."/>
            <person name="Tapia R."/>
            <person name="Green L."/>
            <person name="Rogers Y."/>
            <person name="Detter J.C."/>
            <person name="Bruce D."/>
            <person name="Brettin T.S."/>
            <person name="Colwell R.R."/>
            <person name="Huq A."/>
            <person name="Grim C.J."/>
            <person name="Hasan N.A."/>
            <person name="Bartels D."/>
            <person name="Vonstein V."/>
        </authorList>
    </citation>
    <scope>NUCLEOTIDE SEQUENCE [LARGE SCALE GENOMIC DNA]</scope>
    <source>
        <strain evidence="2 3">CIP 101886</strain>
    </source>
</reference>
<organism evidence="2 3">
    <name type="scientific">Grimontia hollisae CIP 101886</name>
    <dbReference type="NCBI Taxonomy" id="675812"/>
    <lineage>
        <taxon>Bacteria</taxon>
        <taxon>Pseudomonadati</taxon>
        <taxon>Pseudomonadota</taxon>
        <taxon>Gammaproteobacteria</taxon>
        <taxon>Vibrionales</taxon>
        <taxon>Vibrionaceae</taxon>
        <taxon>Grimontia</taxon>
    </lineage>
</organism>
<evidence type="ECO:0000313" key="2">
    <source>
        <dbReference type="EMBL" id="EEY71729.1"/>
    </source>
</evidence>
<feature type="compositionally biased region" description="Polar residues" evidence="1">
    <location>
        <begin position="1"/>
        <end position="11"/>
    </location>
</feature>
<keyword evidence="3" id="KW-1185">Reference proteome</keyword>
<comment type="caution">
    <text evidence="2">The sequence shown here is derived from an EMBL/GenBank/DDBJ whole genome shotgun (WGS) entry which is preliminary data.</text>
</comment>
<dbReference type="Proteomes" id="UP000003604">
    <property type="component" value="Unassembled WGS sequence"/>
</dbReference>
<gene>
    <name evidence="2" type="ORF">VHA_002151</name>
</gene>
<sequence>MDLSSSPPQSKAEQQPAPAMAEETLIGAALMPVLGKGFSYPVAV</sequence>
<evidence type="ECO:0000313" key="3">
    <source>
        <dbReference type="Proteomes" id="UP000003604"/>
    </source>
</evidence>
<evidence type="ECO:0000256" key="1">
    <source>
        <dbReference type="SAM" id="MobiDB-lite"/>
    </source>
</evidence>